<dbReference type="AlphaFoldDB" id="A0A931GY43"/>
<keyword evidence="2" id="KW-1185">Reference proteome</keyword>
<organism evidence="1 2">
    <name type="scientific">Corynebacterium aquatimens</name>
    <dbReference type="NCBI Taxonomy" id="1190508"/>
    <lineage>
        <taxon>Bacteria</taxon>
        <taxon>Bacillati</taxon>
        <taxon>Actinomycetota</taxon>
        <taxon>Actinomycetes</taxon>
        <taxon>Mycobacteriales</taxon>
        <taxon>Corynebacteriaceae</taxon>
        <taxon>Corynebacterium</taxon>
    </lineage>
</organism>
<evidence type="ECO:0000313" key="2">
    <source>
        <dbReference type="Proteomes" id="UP000658613"/>
    </source>
</evidence>
<comment type="caution">
    <text evidence="1">The sequence shown here is derived from an EMBL/GenBank/DDBJ whole genome shotgun (WGS) entry which is preliminary data.</text>
</comment>
<dbReference type="EMBL" id="JADOUE010000001">
    <property type="protein sequence ID" value="MBG6123254.1"/>
    <property type="molecule type" value="Genomic_DNA"/>
</dbReference>
<sequence length="36" mass="4007">MCLTLEELAESDKLANERQITRSELMRQANAGLTVA</sequence>
<evidence type="ECO:0000313" key="1">
    <source>
        <dbReference type="EMBL" id="MBG6123254.1"/>
    </source>
</evidence>
<gene>
    <name evidence="1" type="ORF">IW254_002223</name>
</gene>
<dbReference type="Proteomes" id="UP000658613">
    <property type="component" value="Unassembled WGS sequence"/>
</dbReference>
<reference evidence="1" key="1">
    <citation type="submission" date="2020-11" db="EMBL/GenBank/DDBJ databases">
        <title>Sequencing the genomes of 1000 actinobacteria strains.</title>
        <authorList>
            <person name="Klenk H.-P."/>
        </authorList>
    </citation>
    <scope>NUCLEOTIDE SEQUENCE</scope>
    <source>
        <strain evidence="1">DSM 45632</strain>
    </source>
</reference>
<protein>
    <submittedName>
        <fullName evidence="1">Uncharacterized protein</fullName>
    </submittedName>
</protein>
<name>A0A931GY43_9CORY</name>
<proteinExistence type="predicted"/>
<accession>A0A931GY43</accession>